<proteinExistence type="predicted"/>
<evidence type="ECO:0000313" key="2">
    <source>
        <dbReference type="Proteomes" id="UP001607303"/>
    </source>
</evidence>
<reference evidence="1 2" key="1">
    <citation type="journal article" date="2024" name="Ann. Entomol. Soc. Am.">
        <title>Genomic analyses of the southern and eastern yellowjacket wasps (Hymenoptera: Vespidae) reveal evolutionary signatures of social life.</title>
        <authorList>
            <person name="Catto M.A."/>
            <person name="Caine P.B."/>
            <person name="Orr S.E."/>
            <person name="Hunt B.G."/>
            <person name="Goodisman M.A.D."/>
        </authorList>
    </citation>
    <scope>NUCLEOTIDE SEQUENCE [LARGE SCALE GENOMIC DNA]</scope>
    <source>
        <strain evidence="1">232</strain>
        <tissue evidence="1">Head and thorax</tissue>
    </source>
</reference>
<sequence>MKCQSLNFLKLSDSAKLYHLRLLKTSRTFVMLFGNIINLLIRKNLYRVHYVIEIKGENEEDKIYNGSNNEL</sequence>
<comment type="caution">
    <text evidence="1">The sequence shown here is derived from an EMBL/GenBank/DDBJ whole genome shotgun (WGS) entry which is preliminary data.</text>
</comment>
<accession>A0ABD2CFU0</accession>
<dbReference type="EMBL" id="JAYRBN010000053">
    <property type="protein sequence ID" value="KAL2743938.1"/>
    <property type="molecule type" value="Genomic_DNA"/>
</dbReference>
<keyword evidence="2" id="KW-1185">Reference proteome</keyword>
<organism evidence="1 2">
    <name type="scientific">Vespula maculifrons</name>
    <name type="common">Eastern yellow jacket</name>
    <name type="synonym">Wasp</name>
    <dbReference type="NCBI Taxonomy" id="7453"/>
    <lineage>
        <taxon>Eukaryota</taxon>
        <taxon>Metazoa</taxon>
        <taxon>Ecdysozoa</taxon>
        <taxon>Arthropoda</taxon>
        <taxon>Hexapoda</taxon>
        <taxon>Insecta</taxon>
        <taxon>Pterygota</taxon>
        <taxon>Neoptera</taxon>
        <taxon>Endopterygota</taxon>
        <taxon>Hymenoptera</taxon>
        <taxon>Apocrita</taxon>
        <taxon>Aculeata</taxon>
        <taxon>Vespoidea</taxon>
        <taxon>Vespidae</taxon>
        <taxon>Vespinae</taxon>
        <taxon>Vespula</taxon>
    </lineage>
</organism>
<name>A0ABD2CFU0_VESMC</name>
<gene>
    <name evidence="1" type="ORF">V1477_007814</name>
</gene>
<protein>
    <submittedName>
        <fullName evidence="1">Uncharacterized protein</fullName>
    </submittedName>
</protein>
<evidence type="ECO:0000313" key="1">
    <source>
        <dbReference type="EMBL" id="KAL2743938.1"/>
    </source>
</evidence>
<dbReference type="Proteomes" id="UP001607303">
    <property type="component" value="Unassembled WGS sequence"/>
</dbReference>
<dbReference type="AlphaFoldDB" id="A0ABD2CFU0"/>